<gene>
    <name evidence="2 3" type="ORF">Bm265</name>
    <name evidence="2" type="ORF">BM_Bm265</name>
</gene>
<feature type="region of interest" description="Disordered" evidence="1">
    <location>
        <begin position="53"/>
        <end position="91"/>
    </location>
</feature>
<feature type="compositionally biased region" description="Basic residues" evidence="1">
    <location>
        <begin position="79"/>
        <end position="91"/>
    </location>
</feature>
<accession>A0A0J9XP15</accession>
<protein>
    <submittedName>
        <fullName evidence="2">Bm265</fullName>
    </submittedName>
</protein>
<reference evidence="2" key="2">
    <citation type="submission" date="2012-12" db="EMBL/GenBank/DDBJ databases">
        <authorList>
            <person name="Gao Y.W."/>
            <person name="Fan S.T."/>
            <person name="Sun H.T."/>
            <person name="Wang Z."/>
            <person name="Gao X.L."/>
            <person name="Li Y.G."/>
            <person name="Wang T.C."/>
            <person name="Zhang K."/>
            <person name="Xu W.W."/>
            <person name="Yu Z.J."/>
            <person name="Xia X.Z."/>
        </authorList>
    </citation>
    <scope>NUCLEOTIDE SEQUENCE</scope>
    <source>
        <strain evidence="2">FR3</strain>
    </source>
</reference>
<name>A0A0J9XP15_BRUMA</name>
<organism evidence="2">
    <name type="scientific">Brugia malayi</name>
    <name type="common">Filarial nematode worm</name>
    <dbReference type="NCBI Taxonomy" id="6279"/>
    <lineage>
        <taxon>Eukaryota</taxon>
        <taxon>Metazoa</taxon>
        <taxon>Ecdysozoa</taxon>
        <taxon>Nematoda</taxon>
        <taxon>Chromadorea</taxon>
        <taxon>Rhabditida</taxon>
        <taxon>Spirurina</taxon>
        <taxon>Spiruromorpha</taxon>
        <taxon>Filarioidea</taxon>
        <taxon>Onchocercidae</taxon>
        <taxon>Brugia</taxon>
    </lineage>
</organism>
<dbReference type="AlphaFoldDB" id="A0A0J9XP15"/>
<evidence type="ECO:0000313" key="3">
    <source>
        <dbReference type="WormBase" id="Bm265"/>
    </source>
</evidence>
<sequence>MRNHISLLCFRLCQHIIIIPRTHKMRLSSQSDGDEATGKGLLPSRRIFSSLLSRSTSSRHRKKRQSQKQLSFDVGLSNHQKRKSSKKQSKYRSLRSMLYGLNMKQEKEEAQRMKLLKQEKGWSFIYFLTYFHFKLK</sequence>
<evidence type="ECO:0000313" key="2">
    <source>
        <dbReference type="EMBL" id="CDP92352.1"/>
    </source>
</evidence>
<dbReference type="WormBase" id="Bm265">
    <property type="protein sequence ID" value="BM45190"/>
    <property type="gene ID" value="WBGene00220526"/>
</dbReference>
<dbReference type="EMBL" id="LN856790">
    <property type="protein sequence ID" value="CDP92352.1"/>
    <property type="molecule type" value="Genomic_DNA"/>
</dbReference>
<dbReference type="OMA" id="IPRTHKM"/>
<evidence type="ECO:0000256" key="1">
    <source>
        <dbReference type="SAM" id="MobiDB-lite"/>
    </source>
</evidence>
<feature type="compositionally biased region" description="Basic residues" evidence="1">
    <location>
        <begin position="57"/>
        <end position="66"/>
    </location>
</feature>
<reference evidence="2" key="1">
    <citation type="journal article" date="2007" name="Science">
        <title>Draft genome of the filarial nematode parasite Brugia malayi.</title>
        <authorList>
            <person name="Ghedin E."/>
            <person name="Wang S."/>
            <person name="Spiro D."/>
            <person name="Caler E."/>
            <person name="Zhao Q."/>
            <person name="Crabtree J."/>
            <person name="Allen J.E."/>
            <person name="Delcher A.L."/>
            <person name="Guiliano D.B."/>
            <person name="Miranda-Saavedra D."/>
            <person name="Angiuoli S.V."/>
            <person name="Creasy T."/>
            <person name="Amedeo P."/>
            <person name="Haas B."/>
            <person name="El-Sayed N.M."/>
            <person name="Wortman J.R."/>
            <person name="Feldblyum T."/>
            <person name="Tallon L."/>
            <person name="Schatz M."/>
            <person name="Shumway M."/>
            <person name="Koo H."/>
            <person name="Salzberg S.L."/>
            <person name="Schobel S."/>
            <person name="Pertea M."/>
            <person name="Pop M."/>
            <person name="White O."/>
            <person name="Barton G.J."/>
            <person name="Carlow C.K."/>
            <person name="Crawford M.J."/>
            <person name="Daub J."/>
            <person name="Dimmic M.W."/>
            <person name="Estes C.F."/>
            <person name="Foster J.M."/>
            <person name="Ganatra M."/>
            <person name="Gregory W.F."/>
            <person name="Johnson N.M."/>
            <person name="Jin J."/>
            <person name="Komuniecki R."/>
            <person name="Korf I."/>
            <person name="Kumar S."/>
            <person name="Laney S."/>
            <person name="Li B.W."/>
            <person name="Li W."/>
            <person name="Lindblom T.H."/>
            <person name="Lustigman S."/>
            <person name="Ma D."/>
            <person name="Maina C.V."/>
            <person name="Martin D.M."/>
            <person name="McCarter J.P."/>
            <person name="McReynolds L."/>
            <person name="Mitreva M."/>
            <person name="Nutman T.B."/>
            <person name="Parkinson J."/>
            <person name="Peregrin-Alvarez J.M."/>
            <person name="Poole C."/>
            <person name="Ren Q."/>
            <person name="Saunders L."/>
            <person name="Sluder A.E."/>
            <person name="Smith K."/>
            <person name="Stanke M."/>
            <person name="Unnasch T.R."/>
            <person name="Ware J."/>
            <person name="Wei A.D."/>
            <person name="Weil G."/>
            <person name="Williams D.J."/>
            <person name="Zhang Y."/>
            <person name="Williams S.A."/>
            <person name="Fraser-Liggett C."/>
            <person name="Slatko B."/>
            <person name="Blaxter M.L."/>
            <person name="Scott A.L."/>
        </authorList>
    </citation>
    <scope>NUCLEOTIDE SEQUENCE</scope>
    <source>
        <strain evidence="2">FR3</strain>
    </source>
</reference>
<proteinExistence type="predicted"/>